<dbReference type="Gene3D" id="3.40.190.10">
    <property type="entry name" value="Periplasmic binding protein-like II"/>
    <property type="match status" value="1"/>
</dbReference>
<dbReference type="AlphaFoldDB" id="A0A7S8E7Y1"/>
<dbReference type="InterPro" id="IPR006059">
    <property type="entry name" value="SBP"/>
</dbReference>
<proteinExistence type="predicted"/>
<dbReference type="SUPFAM" id="SSF53850">
    <property type="entry name" value="Periplasmic binding protein-like II"/>
    <property type="match status" value="1"/>
</dbReference>
<reference evidence="2 3" key="1">
    <citation type="submission" date="2020-02" db="EMBL/GenBank/DDBJ databases">
        <authorList>
            <person name="Zheng R.K."/>
            <person name="Sun C.M."/>
        </authorList>
    </citation>
    <scope>NUCLEOTIDE SEQUENCE [LARGE SCALE GENOMIC DNA]</scope>
    <source>
        <strain evidence="3">rifampicinis</strain>
    </source>
</reference>
<sequence length="437" mass="48526">MQWIPHQRNNRKSKHQRTVPRFFIINYFLLLGCLSFATVVVGQDSTATPASEPTPTLIPEVQTMRIWWPDTLYPPDDPTITSVLQGQTDAFAERMDVQIETRIKSDQEIGGLMAMLRSADTVAPAALPDVTLLRRQDLVAAQRLGIIHSLEGRFSTGVIGSLESTLSLGQISEELYGLPYMVQVLHVVYPDSTEIPANAAWDYESWFERGDSLVFPGRRTRGINDVFYLQYLASGGSLLRDGTLTFNPASLTQTLSFYEQASNEGLIDGFVLNYGSSQDYMAEFLRGELPSAVFNSSTYFRILQQMPNVGIGPIPTDEGDTITLLDGWMWVITTTNSDQRQLAIDYITDMMSAENQIEAANALLMVPSRRSVLEQSLPEGVDVAFYRTLLNNARLPLADSQGGTLARAMQEAFASVVTKEQSAEDAAEQVVNQETRN</sequence>
<dbReference type="RefSeq" id="WP_195170082.1">
    <property type="nucleotide sequence ID" value="NZ_CP062983.1"/>
</dbReference>
<keyword evidence="1" id="KW-0472">Membrane</keyword>
<feature type="transmembrane region" description="Helical" evidence="1">
    <location>
        <begin position="21"/>
        <end position="41"/>
    </location>
</feature>
<organism evidence="2 3">
    <name type="scientific">Phototrophicus methaneseepsis</name>
    <dbReference type="NCBI Taxonomy" id="2710758"/>
    <lineage>
        <taxon>Bacteria</taxon>
        <taxon>Bacillati</taxon>
        <taxon>Chloroflexota</taxon>
        <taxon>Candidatus Thermofontia</taxon>
        <taxon>Phototrophicales</taxon>
        <taxon>Phototrophicaceae</taxon>
        <taxon>Phototrophicus</taxon>
    </lineage>
</organism>
<evidence type="ECO:0000256" key="1">
    <source>
        <dbReference type="SAM" id="Phobius"/>
    </source>
</evidence>
<keyword evidence="1" id="KW-1133">Transmembrane helix</keyword>
<name>A0A7S8E7Y1_9CHLR</name>
<keyword evidence="1" id="KW-0812">Transmembrane</keyword>
<accession>A0A7S8E7Y1</accession>
<dbReference type="Proteomes" id="UP000594468">
    <property type="component" value="Chromosome"/>
</dbReference>
<gene>
    <name evidence="2" type="ORF">G4Y79_20340</name>
</gene>
<evidence type="ECO:0000313" key="2">
    <source>
        <dbReference type="EMBL" id="QPC82012.1"/>
    </source>
</evidence>
<dbReference type="Pfam" id="PF13416">
    <property type="entry name" value="SBP_bac_8"/>
    <property type="match status" value="1"/>
</dbReference>
<dbReference type="KEGG" id="pmet:G4Y79_20340"/>
<protein>
    <submittedName>
        <fullName evidence="2">Extracellular solute-binding protein</fullName>
    </submittedName>
</protein>
<dbReference type="EMBL" id="CP062983">
    <property type="protein sequence ID" value="QPC82012.1"/>
    <property type="molecule type" value="Genomic_DNA"/>
</dbReference>
<evidence type="ECO:0000313" key="3">
    <source>
        <dbReference type="Proteomes" id="UP000594468"/>
    </source>
</evidence>
<keyword evidence="3" id="KW-1185">Reference proteome</keyword>